<dbReference type="RefSeq" id="WP_344759588.1">
    <property type="nucleotide sequence ID" value="NZ_BAAAZU010000007.1"/>
</dbReference>
<dbReference type="EMBL" id="BAAAZU010000007">
    <property type="protein sequence ID" value="GAA3923834.1"/>
    <property type="molecule type" value="Genomic_DNA"/>
</dbReference>
<keyword evidence="3" id="KW-1185">Reference proteome</keyword>
<dbReference type="SUPFAM" id="SSF81301">
    <property type="entry name" value="Nucleotidyltransferase"/>
    <property type="match status" value="1"/>
</dbReference>
<dbReference type="Gene3D" id="1.10.10.10">
    <property type="entry name" value="Winged helix-like DNA-binding domain superfamily/Winged helix DNA-binding domain"/>
    <property type="match status" value="1"/>
</dbReference>
<protein>
    <recommendedName>
        <fullName evidence="4">Transcriptional regulator</fullName>
    </recommendedName>
</protein>
<feature type="compositionally biased region" description="Basic residues" evidence="1">
    <location>
        <begin position="1"/>
        <end position="15"/>
    </location>
</feature>
<reference evidence="3" key="1">
    <citation type="journal article" date="2019" name="Int. J. Syst. Evol. Microbiol.">
        <title>The Global Catalogue of Microorganisms (GCM) 10K type strain sequencing project: providing services to taxonomists for standard genome sequencing and annotation.</title>
        <authorList>
            <consortium name="The Broad Institute Genomics Platform"/>
            <consortium name="The Broad Institute Genome Sequencing Center for Infectious Disease"/>
            <person name="Wu L."/>
            <person name="Ma J."/>
        </authorList>
    </citation>
    <scope>NUCLEOTIDE SEQUENCE [LARGE SCALE GENOMIC DNA]</scope>
    <source>
        <strain evidence="3">JCM 16916</strain>
    </source>
</reference>
<dbReference type="InterPro" id="IPR043519">
    <property type="entry name" value="NT_sf"/>
</dbReference>
<accession>A0ABP7MJQ8</accession>
<evidence type="ECO:0000313" key="2">
    <source>
        <dbReference type="EMBL" id="GAA3923834.1"/>
    </source>
</evidence>
<comment type="caution">
    <text evidence="2">The sequence shown here is derived from an EMBL/GenBank/DDBJ whole genome shotgun (WGS) entry which is preliminary data.</text>
</comment>
<proteinExistence type="predicted"/>
<name>A0ABP7MJQ8_9GAMM</name>
<organism evidence="2 3">
    <name type="scientific">Luteimonas lutimaris</name>
    <dbReference type="NCBI Taxonomy" id="698645"/>
    <lineage>
        <taxon>Bacteria</taxon>
        <taxon>Pseudomonadati</taxon>
        <taxon>Pseudomonadota</taxon>
        <taxon>Gammaproteobacteria</taxon>
        <taxon>Lysobacterales</taxon>
        <taxon>Lysobacteraceae</taxon>
        <taxon>Luteimonas</taxon>
    </lineage>
</organism>
<dbReference type="InterPro" id="IPR036388">
    <property type="entry name" value="WH-like_DNA-bd_sf"/>
</dbReference>
<dbReference type="CDD" id="cd05403">
    <property type="entry name" value="NT_KNTase_like"/>
    <property type="match status" value="1"/>
</dbReference>
<dbReference type="Gene3D" id="3.30.460.10">
    <property type="entry name" value="Beta Polymerase, domain 2"/>
    <property type="match status" value="1"/>
</dbReference>
<dbReference type="Proteomes" id="UP001501727">
    <property type="component" value="Unassembled WGS sequence"/>
</dbReference>
<gene>
    <name evidence="2" type="ORF">GCM10022229_17190</name>
</gene>
<dbReference type="SUPFAM" id="SSF46785">
    <property type="entry name" value="Winged helix' DNA-binding domain"/>
    <property type="match status" value="1"/>
</dbReference>
<evidence type="ECO:0000313" key="3">
    <source>
        <dbReference type="Proteomes" id="UP001501727"/>
    </source>
</evidence>
<sequence>MGKQAARRPASRTRKPAQQAAVPARTSVADALFTATQQRVLSLLFGQPERSFFTKELIDLAGGGSGAVQRELARLQQSGLVVQTVLGNQKHYQANAQAPIFAELRGIVAKMLGPADALRQALAPIADAVHLALLYGSVAKRSDTAHSDFDLLLVSDTLTLEQVYATLASAEQQLGRPVSPTLYTSAEFHKRLEQGNPFLTKLLAGDTIALIGDKDAVAAAG</sequence>
<evidence type="ECO:0000256" key="1">
    <source>
        <dbReference type="SAM" id="MobiDB-lite"/>
    </source>
</evidence>
<dbReference type="InterPro" id="IPR036390">
    <property type="entry name" value="WH_DNA-bd_sf"/>
</dbReference>
<evidence type="ECO:0008006" key="4">
    <source>
        <dbReference type="Google" id="ProtNLM"/>
    </source>
</evidence>
<feature type="region of interest" description="Disordered" evidence="1">
    <location>
        <begin position="1"/>
        <end position="21"/>
    </location>
</feature>